<dbReference type="EMBL" id="CM000147">
    <property type="protein sequence ID" value="EAZ16276.1"/>
    <property type="molecule type" value="Genomic_DNA"/>
</dbReference>
<reference evidence="2" key="1">
    <citation type="journal article" date="2005" name="PLoS Biol.">
        <title>The genomes of Oryza sativa: a history of duplications.</title>
        <authorList>
            <person name="Yu J."/>
            <person name="Wang J."/>
            <person name="Lin W."/>
            <person name="Li S."/>
            <person name="Li H."/>
            <person name="Zhou J."/>
            <person name="Ni P."/>
            <person name="Dong W."/>
            <person name="Hu S."/>
            <person name="Zeng C."/>
            <person name="Zhang J."/>
            <person name="Zhang Y."/>
            <person name="Li R."/>
            <person name="Xu Z."/>
            <person name="Li S."/>
            <person name="Li X."/>
            <person name="Zheng H."/>
            <person name="Cong L."/>
            <person name="Lin L."/>
            <person name="Yin J."/>
            <person name="Geng J."/>
            <person name="Li G."/>
            <person name="Shi J."/>
            <person name="Liu J."/>
            <person name="Lv H."/>
            <person name="Li J."/>
            <person name="Wang J."/>
            <person name="Deng Y."/>
            <person name="Ran L."/>
            <person name="Shi X."/>
            <person name="Wang X."/>
            <person name="Wu Q."/>
            <person name="Li C."/>
            <person name="Ren X."/>
            <person name="Wang J."/>
            <person name="Wang X."/>
            <person name="Li D."/>
            <person name="Liu D."/>
            <person name="Zhang X."/>
            <person name="Ji Z."/>
            <person name="Zhao W."/>
            <person name="Sun Y."/>
            <person name="Zhang Z."/>
            <person name="Bao J."/>
            <person name="Han Y."/>
            <person name="Dong L."/>
            <person name="Ji J."/>
            <person name="Chen P."/>
            <person name="Wu S."/>
            <person name="Liu J."/>
            <person name="Xiao Y."/>
            <person name="Bu D."/>
            <person name="Tan J."/>
            <person name="Yang L."/>
            <person name="Ye C."/>
            <person name="Zhang J."/>
            <person name="Xu J."/>
            <person name="Zhou Y."/>
            <person name="Yu Y."/>
            <person name="Zhang B."/>
            <person name="Zhuang S."/>
            <person name="Wei H."/>
            <person name="Liu B."/>
            <person name="Lei M."/>
            <person name="Yu H."/>
            <person name="Li Y."/>
            <person name="Xu H."/>
            <person name="Wei S."/>
            <person name="He X."/>
            <person name="Fang L."/>
            <person name="Zhang Z."/>
            <person name="Zhang Y."/>
            <person name="Huang X."/>
            <person name="Su Z."/>
            <person name="Tong W."/>
            <person name="Li J."/>
            <person name="Tong Z."/>
            <person name="Li S."/>
            <person name="Ye J."/>
            <person name="Wang L."/>
            <person name="Fang L."/>
            <person name="Lei T."/>
            <person name="Chen C."/>
            <person name="Chen H."/>
            <person name="Xu Z."/>
            <person name="Li H."/>
            <person name="Huang H."/>
            <person name="Zhang F."/>
            <person name="Xu H."/>
            <person name="Li N."/>
            <person name="Zhao C."/>
            <person name="Li S."/>
            <person name="Dong L."/>
            <person name="Huang Y."/>
            <person name="Li L."/>
            <person name="Xi Y."/>
            <person name="Qi Q."/>
            <person name="Li W."/>
            <person name="Zhang B."/>
            <person name="Hu W."/>
            <person name="Zhang Y."/>
            <person name="Tian X."/>
            <person name="Jiao Y."/>
            <person name="Liang X."/>
            <person name="Jin J."/>
            <person name="Gao L."/>
            <person name="Zheng W."/>
            <person name="Hao B."/>
            <person name="Liu S."/>
            <person name="Wang W."/>
            <person name="Yuan L."/>
            <person name="Cao M."/>
            <person name="McDermott J."/>
            <person name="Samudrala R."/>
            <person name="Wang J."/>
            <person name="Wong G.K."/>
            <person name="Yang H."/>
        </authorList>
    </citation>
    <scope>NUCLEOTIDE SEQUENCE [LARGE SCALE GENOMIC DNA]</scope>
</reference>
<evidence type="ECO:0000256" key="1">
    <source>
        <dbReference type="SAM" id="MobiDB-lite"/>
    </source>
</evidence>
<dbReference type="Proteomes" id="UP000007752">
    <property type="component" value="Chromosome 10"/>
</dbReference>
<sequence length="104" mass="10625">MDRYHIGPRPCRPTVLPCPLADAGAETPPPASATVTSSRAAPPPAAAPNATATGGGFASGAHAVVDFLEEAFENAVHPSSSLKIKEAFENAVHPSSSLKIKELP</sequence>
<gene>
    <name evidence="2" type="ORF">OsJ_31736</name>
</gene>
<dbReference type="AlphaFoldDB" id="A3C5B3"/>
<accession>A3C5B3</accession>
<feature type="region of interest" description="Disordered" evidence="1">
    <location>
        <begin position="18"/>
        <end position="55"/>
    </location>
</feature>
<name>A3C5B3_ORYSJ</name>
<reference evidence="2" key="2">
    <citation type="submission" date="2008-12" db="EMBL/GenBank/DDBJ databases">
        <title>Improved gene annotation of the rice (Oryza sativa) genomes.</title>
        <authorList>
            <person name="Wang J."/>
            <person name="Li R."/>
            <person name="Fan W."/>
            <person name="Huang Q."/>
            <person name="Zhang J."/>
            <person name="Zhou Y."/>
            <person name="Hu Y."/>
            <person name="Zi S."/>
            <person name="Li J."/>
            <person name="Ni P."/>
            <person name="Zheng H."/>
            <person name="Zhang Y."/>
            <person name="Zhao M."/>
            <person name="Hao Q."/>
            <person name="McDermott J."/>
            <person name="Samudrala R."/>
            <person name="Kristiansen K."/>
            <person name="Wong G.K.-S."/>
        </authorList>
    </citation>
    <scope>NUCLEOTIDE SEQUENCE</scope>
</reference>
<proteinExistence type="predicted"/>
<protein>
    <submittedName>
        <fullName evidence="2">Uncharacterized protein</fullName>
    </submittedName>
</protein>
<evidence type="ECO:0000313" key="2">
    <source>
        <dbReference type="EMBL" id="EAZ16276.1"/>
    </source>
</evidence>
<organism evidence="2">
    <name type="scientific">Oryza sativa subsp. japonica</name>
    <name type="common">Rice</name>
    <dbReference type="NCBI Taxonomy" id="39947"/>
    <lineage>
        <taxon>Eukaryota</taxon>
        <taxon>Viridiplantae</taxon>
        <taxon>Streptophyta</taxon>
        <taxon>Embryophyta</taxon>
        <taxon>Tracheophyta</taxon>
        <taxon>Spermatophyta</taxon>
        <taxon>Magnoliopsida</taxon>
        <taxon>Liliopsida</taxon>
        <taxon>Poales</taxon>
        <taxon>Poaceae</taxon>
        <taxon>BOP clade</taxon>
        <taxon>Oryzoideae</taxon>
        <taxon>Oryzeae</taxon>
        <taxon>Oryzinae</taxon>
        <taxon>Oryza</taxon>
        <taxon>Oryza sativa</taxon>
    </lineage>
</organism>